<dbReference type="Proteomes" id="UP000243904">
    <property type="component" value="Chromosome I"/>
</dbReference>
<sequence length="49" mass="5714">MLAGLDQVIGAVAESFQRRWLAFDDVEKYLSGSTYLRSRVRHNNQTDWL</sequence>
<evidence type="ECO:0000313" key="1">
    <source>
        <dbReference type="EMBL" id="SDT44067.1"/>
    </source>
</evidence>
<accession>A0A1H2ADW3</accession>
<protein>
    <submittedName>
        <fullName evidence="1">Uncharacterized protein</fullName>
    </submittedName>
</protein>
<dbReference type="AlphaFoldDB" id="A0A1H2ADW3"/>
<dbReference type="EMBL" id="LT629750">
    <property type="protein sequence ID" value="SDT44067.1"/>
    <property type="molecule type" value="Genomic_DNA"/>
</dbReference>
<proteinExistence type="predicted"/>
<evidence type="ECO:0000313" key="2">
    <source>
        <dbReference type="Proteomes" id="UP000243904"/>
    </source>
</evidence>
<organism evidence="1 2">
    <name type="scientific">Bradyrhizobium canariense</name>
    <dbReference type="NCBI Taxonomy" id="255045"/>
    <lineage>
        <taxon>Bacteria</taxon>
        <taxon>Pseudomonadati</taxon>
        <taxon>Pseudomonadota</taxon>
        <taxon>Alphaproteobacteria</taxon>
        <taxon>Hyphomicrobiales</taxon>
        <taxon>Nitrobacteraceae</taxon>
        <taxon>Bradyrhizobium</taxon>
    </lineage>
</organism>
<reference evidence="2" key="1">
    <citation type="submission" date="2016-10" db="EMBL/GenBank/DDBJ databases">
        <authorList>
            <person name="Varghese N."/>
            <person name="Submissions S."/>
        </authorList>
    </citation>
    <scope>NUCLEOTIDE SEQUENCE [LARGE SCALE GENOMIC DNA]</scope>
    <source>
        <strain evidence="2">GAS369</strain>
    </source>
</reference>
<name>A0A1H2ADW3_9BRAD</name>
<gene>
    <name evidence="1" type="ORF">SAMN05444158_6079</name>
</gene>
<keyword evidence="2" id="KW-1185">Reference proteome</keyword>